<dbReference type="SUPFAM" id="SSF58104">
    <property type="entry name" value="Methyl-accepting chemotaxis protein (MCP) signaling domain"/>
    <property type="match status" value="1"/>
</dbReference>
<dbReference type="Pfam" id="PF00909">
    <property type="entry name" value="Ammonium_transp"/>
    <property type="match status" value="1"/>
</dbReference>
<evidence type="ECO:0000256" key="4">
    <source>
        <dbReference type="ARBA" id="ARBA00022692"/>
    </source>
</evidence>
<evidence type="ECO:0000256" key="7">
    <source>
        <dbReference type="ARBA" id="ARBA00023177"/>
    </source>
</evidence>
<keyword evidence="3" id="KW-0813">Transport</keyword>
<dbReference type="OrthoDB" id="9814202at2"/>
<dbReference type="GeneID" id="28251782"/>
<dbReference type="PANTHER" id="PTHR11730:SF6">
    <property type="entry name" value="AMMONIUM TRANSPORTER"/>
    <property type="match status" value="1"/>
</dbReference>
<feature type="transmembrane region" description="Helical" evidence="10">
    <location>
        <begin position="210"/>
        <end position="227"/>
    </location>
</feature>
<feature type="transmembrane region" description="Helical" evidence="10">
    <location>
        <begin position="59"/>
        <end position="80"/>
    </location>
</feature>
<feature type="transmembrane region" description="Helical" evidence="10">
    <location>
        <begin position="100"/>
        <end position="120"/>
    </location>
</feature>
<evidence type="ECO:0000256" key="3">
    <source>
        <dbReference type="ARBA" id="ARBA00022448"/>
    </source>
</evidence>
<dbReference type="InterPro" id="IPR024041">
    <property type="entry name" value="NH4_transpt_AmtB-like_dom"/>
</dbReference>
<dbReference type="AlphaFoldDB" id="A0A1B1A804"/>
<dbReference type="InterPro" id="IPR004089">
    <property type="entry name" value="MCPsignal_dom"/>
</dbReference>
<evidence type="ECO:0000259" key="11">
    <source>
        <dbReference type="PROSITE" id="PS50111"/>
    </source>
</evidence>
<dbReference type="PROSITE" id="PS01219">
    <property type="entry name" value="AMMONIUM_TRANSP"/>
    <property type="match status" value="1"/>
</dbReference>
<reference evidence="12 13" key="1">
    <citation type="journal article" date="2016" name="ISME J.">
        <title>Global occurrence and heterogeneity of the Roseobacter-clade species Ruegeria mobilis.</title>
        <authorList>
            <person name="Sonnenschein E."/>
            <person name="Gram L."/>
        </authorList>
    </citation>
    <scope>NUCLEOTIDE SEQUENCE [LARGE SCALE GENOMIC DNA]</scope>
    <source>
        <strain evidence="12 13">F1926</strain>
        <plasmid evidence="12 13">unnamed1</plasmid>
    </source>
</reference>
<dbReference type="Gene3D" id="1.10.3430.10">
    <property type="entry name" value="Ammonium transporter AmtB like domains"/>
    <property type="match status" value="1"/>
</dbReference>
<dbReference type="InterPro" id="IPR029020">
    <property type="entry name" value="Ammonium/urea_transptr"/>
</dbReference>
<dbReference type="SUPFAM" id="SSF111352">
    <property type="entry name" value="Ammonium transporter"/>
    <property type="match status" value="1"/>
</dbReference>
<dbReference type="PROSITE" id="PS50111">
    <property type="entry name" value="CHEMOTAXIS_TRANSDUC_2"/>
    <property type="match status" value="1"/>
</dbReference>
<keyword evidence="8" id="KW-0807">Transducer</keyword>
<keyword evidence="7" id="KW-0924">Ammonia transport</keyword>
<dbReference type="KEGG" id="rmb:K529_018070"/>
<protein>
    <submittedName>
        <fullName evidence="12">Ammonium transporter</fullName>
    </submittedName>
</protein>
<feature type="transmembrane region" description="Helical" evidence="10">
    <location>
        <begin position="168"/>
        <end position="189"/>
    </location>
</feature>
<feature type="region of interest" description="Disordered" evidence="9">
    <location>
        <begin position="790"/>
        <end position="814"/>
    </location>
</feature>
<dbReference type="Gene3D" id="1.10.287.950">
    <property type="entry name" value="Methyl-accepting chemotaxis protein"/>
    <property type="match status" value="1"/>
</dbReference>
<proteinExistence type="inferred from homology"/>
<dbReference type="Pfam" id="PF00015">
    <property type="entry name" value="MCPsignal"/>
    <property type="match status" value="1"/>
</dbReference>
<feature type="transmembrane region" description="Helical" evidence="10">
    <location>
        <begin position="359"/>
        <end position="381"/>
    </location>
</feature>
<comment type="subcellular location">
    <subcellularLocation>
        <location evidence="1">Membrane</location>
        <topology evidence="1">Multi-pass membrane protein</topology>
    </subcellularLocation>
</comment>
<comment type="similarity">
    <text evidence="2">Belongs to the ammonia transporter channel (TC 1.A.11.2) family.</text>
</comment>
<evidence type="ECO:0000313" key="12">
    <source>
        <dbReference type="EMBL" id="ANP42670.1"/>
    </source>
</evidence>
<evidence type="ECO:0000256" key="9">
    <source>
        <dbReference type="SAM" id="MobiDB-lite"/>
    </source>
</evidence>
<evidence type="ECO:0000313" key="13">
    <source>
        <dbReference type="Proteomes" id="UP000013243"/>
    </source>
</evidence>
<feature type="transmembrane region" description="Helical" evidence="10">
    <location>
        <begin position="280"/>
        <end position="307"/>
    </location>
</feature>
<keyword evidence="6 10" id="KW-0472">Membrane</keyword>
<feature type="transmembrane region" description="Helical" evidence="10">
    <location>
        <begin position="239"/>
        <end position="259"/>
    </location>
</feature>
<evidence type="ECO:0000256" key="2">
    <source>
        <dbReference type="ARBA" id="ARBA00005887"/>
    </source>
</evidence>
<dbReference type="PANTHER" id="PTHR11730">
    <property type="entry name" value="AMMONIUM TRANSPORTER"/>
    <property type="match status" value="1"/>
</dbReference>
<dbReference type="GO" id="GO:0097272">
    <property type="term" value="P:ammonium homeostasis"/>
    <property type="evidence" value="ECO:0007669"/>
    <property type="project" value="TreeGrafter"/>
</dbReference>
<evidence type="ECO:0000256" key="5">
    <source>
        <dbReference type="ARBA" id="ARBA00022989"/>
    </source>
</evidence>
<dbReference type="Proteomes" id="UP000013243">
    <property type="component" value="Plasmid unnamed1"/>
</dbReference>
<feature type="region of interest" description="Disordered" evidence="9">
    <location>
        <begin position="687"/>
        <end position="745"/>
    </location>
</feature>
<feature type="compositionally biased region" description="Polar residues" evidence="9">
    <location>
        <begin position="711"/>
        <end position="727"/>
    </location>
</feature>
<dbReference type="RefSeq" id="WP_005620506.1">
    <property type="nucleotide sequence ID" value="NZ_CP015231.1"/>
</dbReference>
<evidence type="ECO:0000256" key="8">
    <source>
        <dbReference type="PROSITE-ProRule" id="PRU00284"/>
    </source>
</evidence>
<dbReference type="InterPro" id="IPR001905">
    <property type="entry name" value="Ammonium_transpt"/>
</dbReference>
<keyword evidence="12" id="KW-0614">Plasmid</keyword>
<evidence type="ECO:0000256" key="10">
    <source>
        <dbReference type="SAM" id="Phobius"/>
    </source>
</evidence>
<dbReference type="SMART" id="SM00283">
    <property type="entry name" value="MA"/>
    <property type="match status" value="1"/>
</dbReference>
<organism evidence="12 13">
    <name type="scientific">Tritonibacter mobilis F1926</name>
    <dbReference type="NCBI Taxonomy" id="1265309"/>
    <lineage>
        <taxon>Bacteria</taxon>
        <taxon>Pseudomonadati</taxon>
        <taxon>Pseudomonadota</taxon>
        <taxon>Alphaproteobacteria</taxon>
        <taxon>Rhodobacterales</taxon>
        <taxon>Paracoccaceae</taxon>
        <taxon>Tritonibacter</taxon>
    </lineage>
</organism>
<name>A0A1B1A804_9RHOB</name>
<dbReference type="NCBIfam" id="TIGR00836">
    <property type="entry name" value="amt"/>
    <property type="match status" value="1"/>
</dbReference>
<dbReference type="InterPro" id="IPR018047">
    <property type="entry name" value="Ammonium_transpt_CS"/>
</dbReference>
<feature type="domain" description="Methyl-accepting transducer" evidence="11">
    <location>
        <begin position="486"/>
        <end position="722"/>
    </location>
</feature>
<keyword evidence="5 10" id="KW-1133">Transmembrane helix</keyword>
<accession>A0A1B1A804</accession>
<dbReference type="GO" id="GO:0008519">
    <property type="term" value="F:ammonium channel activity"/>
    <property type="evidence" value="ECO:0007669"/>
    <property type="project" value="InterPro"/>
</dbReference>
<evidence type="ECO:0000256" key="1">
    <source>
        <dbReference type="ARBA" id="ARBA00004141"/>
    </source>
</evidence>
<feature type="compositionally biased region" description="Low complexity" evidence="9">
    <location>
        <begin position="698"/>
        <end position="710"/>
    </location>
</feature>
<feature type="transmembrane region" description="Helical" evidence="10">
    <location>
        <begin position="327"/>
        <end position="347"/>
    </location>
</feature>
<feature type="transmembrane region" description="Helical" evidence="10">
    <location>
        <begin position="20"/>
        <end position="38"/>
    </location>
</feature>
<gene>
    <name evidence="12" type="ORF">K529_018070</name>
</gene>
<feature type="transmembrane region" description="Helical" evidence="10">
    <location>
        <begin position="127"/>
        <end position="148"/>
    </location>
</feature>
<sequence>MQQDTLQAVQQLQLAADHMWTIIAAALVLLMQLGFLLVEAGMARSKNSINVAQKNITDFLVSVSAFYVLGFGLMFGVSYAGWFGTDNFAFRQADDWQYTFFVFQAVFAGTAATIMSGAVAERMRYGVYVAAALFIGLLIYPVSGHWAWGNLLNGENAAYLADKGFIDFAGSTVVHSVGAWVALAGVVVLGARIGKFNADGSANTLHGHSYVLATGGAIILWVGWIGFNGGSTTAASPDFAHIVLNTLLAACFGGVTGIFSGRLIDTVNVPHRPINGSLAGLVAITAGCDAVTVQGAVLIGAGAGVLVVASEWVMENILKLDDVVGAVSVHGVCGAFGTVALSFFAMPGKLTMESAGAQALVQLEGVALVFVWAFGLSWLFFKAIDLTFGIRVPREDEMIGLNSTEHGATLGTGALQKQLEAMTQNGVDLTRRLDESTGDEAAELAALFNPFIDEVHDLVCDIRENARRMKSSSSGLESLSVAFRDGAEKSGALTGAVSKSSGEVAGQARNNREIAEQILSEMTRIASSAEGMSDEVTAVSEAIAELMNSISQISGNASATSGVTNEANVLSGEAVETMHALSKASEEIEAVVGLIQKITMQTNMLAINAAVEAARAGDAGKGFAIVAGQVRSLAAETDKAAEEIRQRISHIRNQSDDASTVISGITELMQAIHASVEGITSEVESQRRAAGRVSERMTSASSSAQTVTQSIQDVQQRAETVRSNATQNEERLSRNAATASDLQEDARESAAQSVLLAEEANAVNLLSDELTTSVERFALKKGEADRDADWLAQEAQRRPHASVEGKTEKRSGSV</sequence>
<dbReference type="EMBL" id="CP015231">
    <property type="protein sequence ID" value="ANP42670.1"/>
    <property type="molecule type" value="Genomic_DNA"/>
</dbReference>
<geneLocation type="plasmid" evidence="12 13">
    <name>unnamed1</name>
</geneLocation>
<evidence type="ECO:0000256" key="6">
    <source>
        <dbReference type="ARBA" id="ARBA00023136"/>
    </source>
</evidence>
<dbReference type="GO" id="GO:0007165">
    <property type="term" value="P:signal transduction"/>
    <property type="evidence" value="ECO:0007669"/>
    <property type="project" value="UniProtKB-KW"/>
</dbReference>
<dbReference type="GO" id="GO:0016020">
    <property type="term" value="C:membrane"/>
    <property type="evidence" value="ECO:0007669"/>
    <property type="project" value="UniProtKB-SubCell"/>
</dbReference>
<keyword evidence="4 10" id="KW-0812">Transmembrane</keyword>